<dbReference type="EMBL" id="LAZR01033705">
    <property type="protein sequence ID" value="KKL47332.1"/>
    <property type="molecule type" value="Genomic_DNA"/>
</dbReference>
<dbReference type="AlphaFoldDB" id="A0A0F9F8C5"/>
<organism evidence="1">
    <name type="scientific">marine sediment metagenome</name>
    <dbReference type="NCBI Taxonomy" id="412755"/>
    <lineage>
        <taxon>unclassified sequences</taxon>
        <taxon>metagenomes</taxon>
        <taxon>ecological metagenomes</taxon>
    </lineage>
</organism>
<gene>
    <name evidence="1" type="ORF">LCGC14_2336610</name>
</gene>
<protein>
    <submittedName>
        <fullName evidence="1">Uncharacterized protein</fullName>
    </submittedName>
</protein>
<accession>A0A0F9F8C5</accession>
<comment type="caution">
    <text evidence="1">The sequence shown here is derived from an EMBL/GenBank/DDBJ whole genome shotgun (WGS) entry which is preliminary data.</text>
</comment>
<name>A0A0F9F8C5_9ZZZZ</name>
<feature type="non-terminal residue" evidence="1">
    <location>
        <position position="1"/>
    </location>
</feature>
<evidence type="ECO:0000313" key="1">
    <source>
        <dbReference type="EMBL" id="KKL47332.1"/>
    </source>
</evidence>
<proteinExistence type="predicted"/>
<dbReference type="SUPFAM" id="SSF56801">
    <property type="entry name" value="Acetyl-CoA synthetase-like"/>
    <property type="match status" value="1"/>
</dbReference>
<sequence>VDTQGYLYLADSKSFMIISGGVNVYPQEAEDALSNYPAVLMRNACPQMRCVCGDGRF</sequence>
<reference evidence="1" key="1">
    <citation type="journal article" date="2015" name="Nature">
        <title>Complex archaea that bridge the gap between prokaryotes and eukaryotes.</title>
        <authorList>
            <person name="Spang A."/>
            <person name="Saw J.H."/>
            <person name="Jorgensen S.L."/>
            <person name="Zaremba-Niedzwiedzka K."/>
            <person name="Martijn J."/>
            <person name="Lind A.E."/>
            <person name="van Eijk R."/>
            <person name="Schleper C."/>
            <person name="Guy L."/>
            <person name="Ettema T.J."/>
        </authorList>
    </citation>
    <scope>NUCLEOTIDE SEQUENCE</scope>
</reference>